<dbReference type="Gene3D" id="3.40.50.1110">
    <property type="entry name" value="SGNH hydrolase"/>
    <property type="match status" value="1"/>
</dbReference>
<dbReference type="CDD" id="cd00229">
    <property type="entry name" value="SGNH_hydrolase"/>
    <property type="match status" value="1"/>
</dbReference>
<name>A0A2D2DTH5_9BURK</name>
<dbReference type="AlphaFoldDB" id="A0A2D2DTH5"/>
<dbReference type="KEGG" id="mass:CR152_30070"/>
<dbReference type="RefSeq" id="WP_099881167.1">
    <property type="nucleotide sequence ID" value="NZ_CP024608.1"/>
</dbReference>
<dbReference type="SUPFAM" id="SSF52266">
    <property type="entry name" value="SGNH hydrolase"/>
    <property type="match status" value="1"/>
</dbReference>
<organism evidence="1 2">
    <name type="scientific">Massilia violaceinigra</name>
    <dbReference type="NCBI Taxonomy" id="2045208"/>
    <lineage>
        <taxon>Bacteria</taxon>
        <taxon>Pseudomonadati</taxon>
        <taxon>Pseudomonadota</taxon>
        <taxon>Betaproteobacteria</taxon>
        <taxon>Burkholderiales</taxon>
        <taxon>Oxalobacteraceae</taxon>
        <taxon>Telluria group</taxon>
        <taxon>Massilia</taxon>
    </lineage>
</organism>
<accession>A0A2D2DTH5</accession>
<evidence type="ECO:0000313" key="1">
    <source>
        <dbReference type="EMBL" id="ATQ78284.1"/>
    </source>
</evidence>
<reference evidence="1" key="1">
    <citation type="submission" date="2017-10" db="EMBL/GenBank/DDBJ databases">
        <title>Massilia psychrophilum sp. nov., a novel purple-pigmented bacterium isolated from Tianshan glacier, Xinjiang Municipality, China.</title>
        <authorList>
            <person name="Wang H."/>
        </authorList>
    </citation>
    <scope>NUCLEOTIDE SEQUENCE [LARGE SCALE GENOMIC DNA]</scope>
    <source>
        <strain evidence="1">B2</strain>
    </source>
</reference>
<keyword evidence="2" id="KW-1185">Reference proteome</keyword>
<proteinExistence type="predicted"/>
<evidence type="ECO:0000313" key="2">
    <source>
        <dbReference type="Proteomes" id="UP000229897"/>
    </source>
</evidence>
<gene>
    <name evidence="1" type="ORF">CR152_30070</name>
</gene>
<dbReference type="OrthoDB" id="8768553at2"/>
<dbReference type="InterPro" id="IPR036514">
    <property type="entry name" value="SGNH_hydro_sf"/>
</dbReference>
<sequence>MKTIRLLSTYKGNPPQTIITLDDATANALLAGGVNATLDLTGGVRTSSPAPVQPRANALVSSSAGGLAVSLDFGSRARRFPMGSIKGACKWFGAAIAGITFAGPVANGGAYRATWGLTTVAEAPFFAVQLVYVNLCNNPITGLRAIVGVTESIATDVAANRCKPVIGGVTYGQMAPAGSINGFRAVTFAGAASPTIPASVTSAQVAVSDIIPLASVPRVDVPGALPAWIMRLDHDPVTGGKYTFCPMPASMRTANAANRGRVIQSFNYGADAVTNPNNNLGFSAESHLVFPIFHYAVPSLTVVVAGDSITQDDALVADVFTSWGFRGCADASTPARPVNYVNMGASSKGAPEYWLRTQELVAAGIVPDVLVISPASVNDGYLQANLARLFSDHKARALEIVRFARANGINNLAFIPLFPYNTNTVAQEEYRVEFNSWLTTIPGVTTLSFPGLGDGAVPERWAAAYNHLADGIHPNDLAIETILAPVLTAYLNSIA</sequence>
<dbReference type="EMBL" id="CP024608">
    <property type="protein sequence ID" value="ATQ78284.1"/>
    <property type="molecule type" value="Genomic_DNA"/>
</dbReference>
<dbReference type="GO" id="GO:0016788">
    <property type="term" value="F:hydrolase activity, acting on ester bonds"/>
    <property type="evidence" value="ECO:0007669"/>
    <property type="project" value="UniProtKB-ARBA"/>
</dbReference>
<protein>
    <submittedName>
        <fullName evidence="1">Uncharacterized protein</fullName>
    </submittedName>
</protein>
<dbReference type="Proteomes" id="UP000229897">
    <property type="component" value="Chromosome"/>
</dbReference>